<comment type="caution">
    <text evidence="10">The sequence shown here is derived from an EMBL/GenBank/DDBJ whole genome shotgun (WGS) entry which is preliminary data.</text>
</comment>
<gene>
    <name evidence="10" type="ORF">WJX81_001765</name>
</gene>
<evidence type="ECO:0000256" key="4">
    <source>
        <dbReference type="PIRNR" id="PIRNR000185"/>
    </source>
</evidence>
<dbReference type="PANTHER" id="PTHR43571">
    <property type="entry name" value="NADP-SPECIFIC GLUTAMATE DEHYDROGENASE 1-RELATED"/>
    <property type="match status" value="1"/>
</dbReference>
<dbReference type="InterPro" id="IPR006095">
    <property type="entry name" value="Glu/Leu/Phe/Val/Trp_DH"/>
</dbReference>
<evidence type="ECO:0000256" key="6">
    <source>
        <dbReference type="PIRSR" id="PIRSR000185-2"/>
    </source>
</evidence>
<dbReference type="SUPFAM" id="SSF53223">
    <property type="entry name" value="Aminoacid dehydrogenase-like, N-terminal domain"/>
    <property type="match status" value="1"/>
</dbReference>
<dbReference type="InterPro" id="IPR033524">
    <property type="entry name" value="Glu/Leu/Phe/Val_DH_AS"/>
</dbReference>
<proteinExistence type="inferred from homology"/>
<protein>
    <recommendedName>
        <fullName evidence="4">Glutamate dehydrogenase</fullName>
    </recommendedName>
</protein>
<dbReference type="GO" id="GO:0004354">
    <property type="term" value="F:glutamate dehydrogenase (NADP+) activity"/>
    <property type="evidence" value="ECO:0007669"/>
    <property type="project" value="TreeGrafter"/>
</dbReference>
<dbReference type="Proteomes" id="UP001445335">
    <property type="component" value="Unassembled WGS sequence"/>
</dbReference>
<evidence type="ECO:0000256" key="5">
    <source>
        <dbReference type="PIRSR" id="PIRSR000185-1"/>
    </source>
</evidence>
<dbReference type="AlphaFoldDB" id="A0AAW1RE86"/>
<dbReference type="Gene3D" id="1.10.285.10">
    <property type="entry name" value="Glutamate Dehydrogenase, chain A, domain 3"/>
    <property type="match status" value="2"/>
</dbReference>
<keyword evidence="3 4" id="KW-0560">Oxidoreductase</keyword>
<dbReference type="PANTHER" id="PTHR43571:SF1">
    <property type="entry name" value="NADP-SPECIFIC GLUTAMATE DEHYDROGENASE 1-RELATED"/>
    <property type="match status" value="1"/>
</dbReference>
<dbReference type="SUPFAM" id="SSF51735">
    <property type="entry name" value="NAD(P)-binding Rossmann-fold domains"/>
    <property type="match status" value="1"/>
</dbReference>
<feature type="binding site" evidence="6">
    <location>
        <position position="168"/>
    </location>
    <ligand>
        <name>substrate</name>
    </ligand>
</feature>
<evidence type="ECO:0000259" key="9">
    <source>
        <dbReference type="SMART" id="SM00839"/>
    </source>
</evidence>
<evidence type="ECO:0000313" key="10">
    <source>
        <dbReference type="EMBL" id="KAK9832044.1"/>
    </source>
</evidence>
<dbReference type="FunFam" id="3.40.50.10860:FF:000002">
    <property type="entry name" value="Glutamate dehydrogenase"/>
    <property type="match status" value="1"/>
</dbReference>
<dbReference type="Pfam" id="PF00208">
    <property type="entry name" value="ELFV_dehydrog"/>
    <property type="match status" value="1"/>
</dbReference>
<keyword evidence="11" id="KW-1185">Reference proteome</keyword>
<feature type="site" description="Important for catalysis" evidence="7">
    <location>
        <position position="169"/>
    </location>
</feature>
<dbReference type="InterPro" id="IPR050724">
    <property type="entry name" value="Glu_Leu_Phe_Val_DH"/>
</dbReference>
<accession>A0AAW1RE86</accession>
<dbReference type="GO" id="GO:0000166">
    <property type="term" value="F:nucleotide binding"/>
    <property type="evidence" value="ECO:0007669"/>
    <property type="project" value="UniProtKB-KW"/>
</dbReference>
<feature type="binding site" evidence="6">
    <location>
        <position position="243"/>
    </location>
    <ligand>
        <name>NAD(+)</name>
        <dbReference type="ChEBI" id="CHEBI:57540"/>
    </ligand>
</feature>
<feature type="binding site" evidence="6">
    <location>
        <position position="93"/>
    </location>
    <ligand>
        <name>substrate</name>
    </ligand>
</feature>
<dbReference type="InterPro" id="IPR006096">
    <property type="entry name" value="Glu/Leu/Phe/Val/Trp_DH_C"/>
</dbReference>
<dbReference type="InterPro" id="IPR046346">
    <property type="entry name" value="Aminoacid_DH-like_N_sf"/>
</dbReference>
<dbReference type="CDD" id="cd05313">
    <property type="entry name" value="NAD_bind_2_Glu_DH"/>
    <property type="match status" value="1"/>
</dbReference>
<evidence type="ECO:0000313" key="11">
    <source>
        <dbReference type="Proteomes" id="UP001445335"/>
    </source>
</evidence>
<name>A0AAW1RE86_9CHLO</name>
<dbReference type="SMART" id="SM00839">
    <property type="entry name" value="ELFV_dehydrog"/>
    <property type="match status" value="1"/>
</dbReference>
<organism evidence="10 11">
    <name type="scientific">Elliptochloris bilobata</name>
    <dbReference type="NCBI Taxonomy" id="381761"/>
    <lineage>
        <taxon>Eukaryota</taxon>
        <taxon>Viridiplantae</taxon>
        <taxon>Chlorophyta</taxon>
        <taxon>core chlorophytes</taxon>
        <taxon>Trebouxiophyceae</taxon>
        <taxon>Trebouxiophyceae incertae sedis</taxon>
        <taxon>Elliptochloris clade</taxon>
        <taxon>Elliptochloris</taxon>
    </lineage>
</organism>
<dbReference type="EMBL" id="JALJOU010000042">
    <property type="protein sequence ID" value="KAK9832044.1"/>
    <property type="molecule type" value="Genomic_DNA"/>
</dbReference>
<evidence type="ECO:0000256" key="2">
    <source>
        <dbReference type="ARBA" id="ARBA00011643"/>
    </source>
</evidence>
<sequence length="448" mass="49061">MTKPKFSESVGALYETVRKRDPAQSEFLQAVEEVLETMEPVFEKRPELLPVMERMVEPDRVLQFRVCWTDDKGKQQVNRGFRVQFSSAIGPYKGGLRFHPSVTLSIIKFLGFEQILKNSLTTLPMGGGKGGCDFDPKGKSDNEVMRFCQAFMTELSKHIGQFTDVPAGDIGVGAREVGFMFGQYKRIRNEFVGILTGKGMSFGGSLIRPEATGYGLVFFVENMLASKGDSLKGKRVVVSGSGNVAVYTVEKLLELGAIPLTMSDSKGYVYEPEGFTTESLHAISDHKVTKRIPLTEYKTKTGKFFKGAKPWGVDCRFDIALPCATQNEIDEEDANLLVKAGCTLVAEGANMPSTSEAIAVYHKNNVYFGPAKAANAGGVAVSGLEMCQNSMRLLWSREEVEDKLKGIMKDIFENAQSAAKEYDTHLQAGANIAGFLKVADAMLAQGVV</sequence>
<feature type="binding site" evidence="6">
    <location>
        <position position="117"/>
    </location>
    <ligand>
        <name>substrate</name>
    </ligand>
</feature>
<dbReference type="Pfam" id="PF02812">
    <property type="entry name" value="ELFV_dehydrog_N"/>
    <property type="match status" value="1"/>
</dbReference>
<dbReference type="FunFam" id="3.40.50.720:FF:000030">
    <property type="entry name" value="Glutamate dehydrogenase"/>
    <property type="match status" value="1"/>
</dbReference>
<dbReference type="GO" id="GO:0005829">
    <property type="term" value="C:cytosol"/>
    <property type="evidence" value="ECO:0007669"/>
    <property type="project" value="TreeGrafter"/>
</dbReference>
<feature type="active site" description="Proton donor" evidence="5">
    <location>
        <position position="129"/>
    </location>
</feature>
<feature type="binding site" evidence="6">
    <location>
        <position position="382"/>
    </location>
    <ligand>
        <name>substrate</name>
    </ligand>
</feature>
<comment type="similarity">
    <text evidence="1 4 8">Belongs to the Glu/Leu/Phe/Val dehydrogenases family.</text>
</comment>
<dbReference type="InterPro" id="IPR006097">
    <property type="entry name" value="Glu/Leu/Phe/Val/Trp_DH_dimer"/>
</dbReference>
<dbReference type="PIRSF" id="PIRSF000185">
    <property type="entry name" value="Glu_DH"/>
    <property type="match status" value="1"/>
</dbReference>
<evidence type="ECO:0000256" key="3">
    <source>
        <dbReference type="ARBA" id="ARBA00023002"/>
    </source>
</evidence>
<evidence type="ECO:0000256" key="8">
    <source>
        <dbReference type="RuleBase" id="RU004417"/>
    </source>
</evidence>
<feature type="domain" description="Glutamate/phenylalanine/leucine/valine/L-tryptophan dehydrogenase C-terminal" evidence="9">
    <location>
        <begin position="205"/>
        <end position="446"/>
    </location>
</feature>
<dbReference type="InterPro" id="IPR033922">
    <property type="entry name" value="NAD_bind_Glu_DH"/>
</dbReference>
<dbReference type="Gene3D" id="3.40.50.10860">
    <property type="entry name" value="Leucine Dehydrogenase, chain A, domain 1"/>
    <property type="match status" value="1"/>
</dbReference>
<dbReference type="InterPro" id="IPR014362">
    <property type="entry name" value="Glu_DH"/>
</dbReference>
<dbReference type="PROSITE" id="PS00074">
    <property type="entry name" value="GLFV_DEHYDROGENASE"/>
    <property type="match status" value="1"/>
</dbReference>
<feature type="binding site" evidence="6">
    <location>
        <position position="114"/>
    </location>
    <ligand>
        <name>substrate</name>
    </ligand>
</feature>
<reference evidence="10 11" key="1">
    <citation type="journal article" date="2024" name="Nat. Commun.">
        <title>Phylogenomics reveals the evolutionary origins of lichenization in chlorophyte algae.</title>
        <authorList>
            <person name="Puginier C."/>
            <person name="Libourel C."/>
            <person name="Otte J."/>
            <person name="Skaloud P."/>
            <person name="Haon M."/>
            <person name="Grisel S."/>
            <person name="Petersen M."/>
            <person name="Berrin J.G."/>
            <person name="Delaux P.M."/>
            <person name="Dal Grande F."/>
            <person name="Keller J."/>
        </authorList>
    </citation>
    <scope>NUCLEOTIDE SEQUENCE [LARGE SCALE GENOMIC DNA]</scope>
    <source>
        <strain evidence="10 11">SAG 245.80</strain>
    </source>
</reference>
<dbReference type="Gene3D" id="3.40.50.720">
    <property type="entry name" value="NAD(P)-binding Rossmann-like Domain"/>
    <property type="match status" value="1"/>
</dbReference>
<feature type="binding site" evidence="6">
    <location>
        <position position="212"/>
    </location>
    <ligand>
        <name>NAD(+)</name>
        <dbReference type="ChEBI" id="CHEBI:57540"/>
    </ligand>
</feature>
<dbReference type="FunFam" id="1.10.285.10:FF:000001">
    <property type="entry name" value="Glutamate dehydrogenase"/>
    <property type="match status" value="1"/>
</dbReference>
<keyword evidence="6" id="KW-0547">Nucleotide-binding</keyword>
<dbReference type="PRINTS" id="PR00082">
    <property type="entry name" value="GLFDHDRGNASE"/>
</dbReference>
<evidence type="ECO:0000256" key="7">
    <source>
        <dbReference type="PIRSR" id="PIRSR000185-3"/>
    </source>
</evidence>
<dbReference type="InterPro" id="IPR036291">
    <property type="entry name" value="NAD(P)-bd_dom_sf"/>
</dbReference>
<dbReference type="GO" id="GO:0006537">
    <property type="term" value="P:glutamate biosynthetic process"/>
    <property type="evidence" value="ECO:0007669"/>
    <property type="project" value="TreeGrafter"/>
</dbReference>
<dbReference type="NCBIfam" id="NF006929">
    <property type="entry name" value="PRK09414.1"/>
    <property type="match status" value="1"/>
</dbReference>
<evidence type="ECO:0000256" key="1">
    <source>
        <dbReference type="ARBA" id="ARBA00006382"/>
    </source>
</evidence>
<comment type="subunit">
    <text evidence="2">Homohexamer.</text>
</comment>
<keyword evidence="6" id="KW-0520">NAD</keyword>